<sequence length="116" mass="13453">MLLPLPQLVWGEIPKATSPPPNPITMEKVAGALTAPAQQITYHFYVSLKESFREIIRYYNNYHLQKKKRNITIMKQVILAQEILFSFCPHLDEVLNCRLQFDISQDAAGYYSIKPR</sequence>
<reference evidence="1" key="1">
    <citation type="submission" date="2020-08" db="EMBL/GenBank/DDBJ databases">
        <title>Multicomponent nature underlies the extraordinary mechanical properties of spider dragline silk.</title>
        <authorList>
            <person name="Kono N."/>
            <person name="Nakamura H."/>
            <person name="Mori M."/>
            <person name="Yoshida Y."/>
            <person name="Ohtoshi R."/>
            <person name="Malay A.D."/>
            <person name="Moran D.A.P."/>
            <person name="Tomita M."/>
            <person name="Numata K."/>
            <person name="Arakawa K."/>
        </authorList>
    </citation>
    <scope>NUCLEOTIDE SEQUENCE</scope>
</reference>
<dbReference type="EMBL" id="BMAW01029762">
    <property type="protein sequence ID" value="GFU13573.1"/>
    <property type="molecule type" value="Genomic_DNA"/>
</dbReference>
<keyword evidence="2" id="KW-1185">Reference proteome</keyword>
<evidence type="ECO:0000313" key="1">
    <source>
        <dbReference type="EMBL" id="GFU13573.1"/>
    </source>
</evidence>
<comment type="caution">
    <text evidence="1">The sequence shown here is derived from an EMBL/GenBank/DDBJ whole genome shotgun (WGS) entry which is preliminary data.</text>
</comment>
<dbReference type="AlphaFoldDB" id="A0A8X6UGZ8"/>
<gene>
    <name evidence="1" type="ORF">NPIL_452191</name>
</gene>
<dbReference type="Proteomes" id="UP000887013">
    <property type="component" value="Unassembled WGS sequence"/>
</dbReference>
<proteinExistence type="predicted"/>
<accession>A0A8X6UGZ8</accession>
<evidence type="ECO:0000313" key="2">
    <source>
        <dbReference type="Proteomes" id="UP000887013"/>
    </source>
</evidence>
<name>A0A8X6UGZ8_NEPPI</name>
<protein>
    <submittedName>
        <fullName evidence="1">Uncharacterized protein</fullName>
    </submittedName>
</protein>
<organism evidence="1 2">
    <name type="scientific">Nephila pilipes</name>
    <name type="common">Giant wood spider</name>
    <name type="synonym">Nephila maculata</name>
    <dbReference type="NCBI Taxonomy" id="299642"/>
    <lineage>
        <taxon>Eukaryota</taxon>
        <taxon>Metazoa</taxon>
        <taxon>Ecdysozoa</taxon>
        <taxon>Arthropoda</taxon>
        <taxon>Chelicerata</taxon>
        <taxon>Arachnida</taxon>
        <taxon>Araneae</taxon>
        <taxon>Araneomorphae</taxon>
        <taxon>Entelegynae</taxon>
        <taxon>Araneoidea</taxon>
        <taxon>Nephilidae</taxon>
        <taxon>Nephila</taxon>
    </lineage>
</organism>